<keyword evidence="1" id="KW-0175">Coiled coil</keyword>
<evidence type="ECO:0000313" key="4">
    <source>
        <dbReference type="Proteomes" id="UP001147747"/>
    </source>
</evidence>
<comment type="caution">
    <text evidence="3">The sequence shown here is derived from an EMBL/GenBank/DDBJ whole genome shotgun (WGS) entry which is preliminary data.</text>
</comment>
<evidence type="ECO:0008006" key="5">
    <source>
        <dbReference type="Google" id="ProtNLM"/>
    </source>
</evidence>
<feature type="region of interest" description="Disordered" evidence="2">
    <location>
        <begin position="294"/>
        <end position="335"/>
    </location>
</feature>
<feature type="compositionally biased region" description="Basic and acidic residues" evidence="2">
    <location>
        <begin position="904"/>
        <end position="920"/>
    </location>
</feature>
<name>A0A9W9VS76_9EURO</name>
<gene>
    <name evidence="3" type="ORF">N7509_010892</name>
</gene>
<reference evidence="3" key="2">
    <citation type="journal article" date="2023" name="IMA Fungus">
        <title>Comparative genomic study of the Penicillium genus elucidates a diverse pangenome and 15 lateral gene transfer events.</title>
        <authorList>
            <person name="Petersen C."/>
            <person name="Sorensen T."/>
            <person name="Nielsen M.R."/>
            <person name="Sondergaard T.E."/>
            <person name="Sorensen J.L."/>
            <person name="Fitzpatrick D.A."/>
            <person name="Frisvad J.C."/>
            <person name="Nielsen K.L."/>
        </authorList>
    </citation>
    <scope>NUCLEOTIDE SEQUENCE</scope>
    <source>
        <strain evidence="3">IBT 29677</strain>
    </source>
</reference>
<dbReference type="Proteomes" id="UP001147747">
    <property type="component" value="Unassembled WGS sequence"/>
</dbReference>
<feature type="region of interest" description="Disordered" evidence="2">
    <location>
        <begin position="887"/>
        <end position="965"/>
    </location>
</feature>
<organism evidence="3 4">
    <name type="scientific">Penicillium cosmopolitanum</name>
    <dbReference type="NCBI Taxonomy" id="1131564"/>
    <lineage>
        <taxon>Eukaryota</taxon>
        <taxon>Fungi</taxon>
        <taxon>Dikarya</taxon>
        <taxon>Ascomycota</taxon>
        <taxon>Pezizomycotina</taxon>
        <taxon>Eurotiomycetes</taxon>
        <taxon>Eurotiomycetidae</taxon>
        <taxon>Eurotiales</taxon>
        <taxon>Aspergillaceae</taxon>
        <taxon>Penicillium</taxon>
    </lineage>
</organism>
<accession>A0A9W9VS76</accession>
<evidence type="ECO:0000256" key="2">
    <source>
        <dbReference type="SAM" id="MobiDB-lite"/>
    </source>
</evidence>
<feature type="coiled-coil region" evidence="1">
    <location>
        <begin position="201"/>
        <end position="265"/>
    </location>
</feature>
<keyword evidence="4" id="KW-1185">Reference proteome</keyword>
<feature type="region of interest" description="Disordered" evidence="2">
    <location>
        <begin position="121"/>
        <end position="176"/>
    </location>
</feature>
<feature type="compositionally biased region" description="Polar residues" evidence="2">
    <location>
        <begin position="851"/>
        <end position="867"/>
    </location>
</feature>
<dbReference type="GeneID" id="81374509"/>
<feature type="compositionally biased region" description="Low complexity" evidence="2">
    <location>
        <begin position="11"/>
        <end position="24"/>
    </location>
</feature>
<feature type="compositionally biased region" description="Basic and acidic residues" evidence="2">
    <location>
        <begin position="306"/>
        <end position="315"/>
    </location>
</feature>
<feature type="compositionally biased region" description="Basic residues" evidence="2">
    <location>
        <begin position="954"/>
        <end position="965"/>
    </location>
</feature>
<reference evidence="3" key="1">
    <citation type="submission" date="2022-12" db="EMBL/GenBank/DDBJ databases">
        <authorList>
            <person name="Petersen C."/>
        </authorList>
    </citation>
    <scope>NUCLEOTIDE SEQUENCE</scope>
    <source>
        <strain evidence="3">IBT 29677</strain>
    </source>
</reference>
<protein>
    <recommendedName>
        <fullName evidence="5">Centrosomin N-terminal motif 1 domain-containing protein</fullName>
    </recommendedName>
</protein>
<feature type="compositionally biased region" description="Polar residues" evidence="2">
    <location>
        <begin position="99"/>
        <end position="108"/>
    </location>
</feature>
<feature type="region of interest" description="Disordered" evidence="2">
    <location>
        <begin position="732"/>
        <end position="803"/>
    </location>
</feature>
<evidence type="ECO:0000313" key="3">
    <source>
        <dbReference type="EMBL" id="KAJ5388351.1"/>
    </source>
</evidence>
<feature type="region of interest" description="Disordered" evidence="2">
    <location>
        <begin position="841"/>
        <end position="875"/>
    </location>
</feature>
<dbReference type="EMBL" id="JAPZBU010000009">
    <property type="protein sequence ID" value="KAJ5388351.1"/>
    <property type="molecule type" value="Genomic_DNA"/>
</dbReference>
<feature type="compositionally biased region" description="Basic and acidic residues" evidence="2">
    <location>
        <begin position="136"/>
        <end position="162"/>
    </location>
</feature>
<dbReference type="AlphaFoldDB" id="A0A9W9VS76"/>
<dbReference type="RefSeq" id="XP_056486149.1">
    <property type="nucleotide sequence ID" value="XM_056635529.1"/>
</dbReference>
<proteinExistence type="predicted"/>
<dbReference type="OrthoDB" id="10251744at2759"/>
<feature type="region of interest" description="Disordered" evidence="2">
    <location>
        <begin position="1"/>
        <end position="108"/>
    </location>
</feature>
<evidence type="ECO:0000256" key="1">
    <source>
        <dbReference type="SAM" id="Coils"/>
    </source>
</evidence>
<feature type="compositionally biased region" description="Polar residues" evidence="2">
    <location>
        <begin position="29"/>
        <end position="50"/>
    </location>
</feature>
<sequence length="965" mass="108375">MDVNDRKTQRRSSAAPSHPQSQPRGTVYHSETTPSTRSASSKRCPSNQSDRPQHPSLNRVKGRANMNTPPRKSPEMSWLKDQSPVRGTRTPPRPCKTSEPGTPTTLVNPASSLLQDLLKEQRAHRGSRGTGSEEWNDSRPRTPENRSVQEDTASEKSRKMKDTFAASSREQPKEMGVREMDQYVSKITKLNFDLKLEIFHRTQQLGTMEKKMERMEEMEEELQQMHKLEEEVVELRVAKKQNHSLQESNDRLREELHKRDQAVAEAVQFICQLEAKIDEIESGGRTSQASFGRLVLDGPNATPRKTALEIPERTSSKRASLKSPERTLNKVPSFMRGDSESTSVLRSLYVPEVNMSYSAMSQLTKSESYNTMNDILEPGSPRLSVLSECSELHPLDTPTKWDQADKLDIPVRKVSSMDSFDSFNPRLEREERINPQIDEWMEPHQDMQQTIIRRRMNRVASDASKIPTAPFRISSNHQGRGRLDESLFVGVKLPPTPDTMSTAHVAGRNGSNGSMAAAAQRSPKPEHDLWLAGRPLERHRSADELTTRTRRSYTGSDVTDSMQTNCSDTPRLGFMNDKESPSMFPFNTVASKASELLGPGSPNNPVVDPFGGLLRQNSNGSQDEAVPPAIAVYQTPTKTVSKSRSMEDEASPPLTPQEWIAAARHAPRSRKELAHGLRVEREGRDDLPPRKVISQAAFHDEDSVDSYPMEHDAPGVPTLDMDTLNILEQPIAEVPEDPVPQQKSEPEQRRRFSFRPPFLNRANLPRRLQPSQTVPDLMDDDEEDGAPSPIIPKTRNVGGAGRRPMSQIIANSTDYYSSSVPAPNERFGNENFTVKSFHQSLMESRDENLPPIQNGSATISGRPTTSHSADHKRRSSLGIFGWMKGMSAKRPEPATPADAEDFPESVKDPRPVSRLTHETSRLTLGRPSTPDSMDAPHVRPRSEMTMYSDDQARRPRYMGRRARWG</sequence>